<evidence type="ECO:0000256" key="8">
    <source>
        <dbReference type="ARBA" id="ARBA00023295"/>
    </source>
</evidence>
<dbReference type="GO" id="GO:0016762">
    <property type="term" value="F:xyloglucan:xyloglucosyl transferase activity"/>
    <property type="evidence" value="ECO:0007669"/>
    <property type="project" value="UniProtKB-EC"/>
</dbReference>
<dbReference type="InterPro" id="IPR013320">
    <property type="entry name" value="ConA-like_dom_sf"/>
</dbReference>
<evidence type="ECO:0000256" key="2">
    <source>
        <dbReference type="ARBA" id="ARBA00022523"/>
    </source>
</evidence>
<feature type="domain" description="GH16" evidence="11">
    <location>
        <begin position="1"/>
        <end position="221"/>
    </location>
</feature>
<dbReference type="Proteomes" id="UP001497480">
    <property type="component" value="Unassembled WGS sequence"/>
</dbReference>
<evidence type="ECO:0000256" key="5">
    <source>
        <dbReference type="ARBA" id="ARBA00022801"/>
    </source>
</evidence>
<dbReference type="EMBL" id="CAXHTB010000018">
    <property type="protein sequence ID" value="CAL0324365.1"/>
    <property type="molecule type" value="Genomic_DNA"/>
</dbReference>
<dbReference type="GO" id="GO:0048046">
    <property type="term" value="C:apoplast"/>
    <property type="evidence" value="ECO:0007669"/>
    <property type="project" value="UniProtKB-SubCell"/>
</dbReference>
<feature type="active site" description="Proton donor" evidence="9">
    <location>
        <position position="115"/>
    </location>
</feature>
<dbReference type="GO" id="GO:0042546">
    <property type="term" value="P:cell wall biogenesis"/>
    <property type="evidence" value="ECO:0007669"/>
    <property type="project" value="InterPro"/>
</dbReference>
<reference evidence="12 13" key="1">
    <citation type="submission" date="2024-03" db="EMBL/GenBank/DDBJ databases">
        <authorList>
            <person name="Martinez-Hernandez J."/>
        </authorList>
    </citation>
    <scope>NUCLEOTIDE SEQUENCE [LARGE SCALE GENOMIC DNA]</scope>
</reference>
<sequence length="285" mass="33342">MSYSQFNKVLVITFVLSVMNNLDKVGAKVGFNRNYMVSYGYDHVTLFDNGRRVQLSMDEASGSGFRSKKGYCSGLFEMKIKLPEQQSPGLVSTFYLTSNGLEGQDSENHDEIDFEFLGTDGPPFILQTNIFANDNGGREQRLKLWFDPTKDFHNYAILWNQNQIVLFVDNMPIRVYKNNNNFGVRYPSMPMLLEGSIWNGETWASNGRKIDWSKAPFQLQYEGFQINGCEYGNNECYSSTFWWNTGEYWDLTPHEKRVYKYVRKNYMYYDYCSDRGNYFNECHLK</sequence>
<evidence type="ECO:0000256" key="1">
    <source>
        <dbReference type="ARBA" id="ARBA00022512"/>
    </source>
</evidence>
<dbReference type="GO" id="GO:0010411">
    <property type="term" value="P:xyloglucan metabolic process"/>
    <property type="evidence" value="ECO:0007669"/>
    <property type="project" value="InterPro"/>
</dbReference>
<keyword evidence="7" id="KW-0464">Manganese</keyword>
<dbReference type="PROSITE" id="PS51762">
    <property type="entry name" value="GH16_2"/>
    <property type="match status" value="1"/>
</dbReference>
<comment type="caution">
    <text evidence="12">The sequence shown here is derived from an EMBL/GenBank/DDBJ whole genome shotgun (WGS) entry which is preliminary data.</text>
</comment>
<dbReference type="Pfam" id="PF00722">
    <property type="entry name" value="Glyco_hydro_16"/>
    <property type="match status" value="1"/>
</dbReference>
<comment type="similarity">
    <text evidence="10">Belongs to the glycosyl hydrolase 16 family.</text>
</comment>
<evidence type="ECO:0000256" key="7">
    <source>
        <dbReference type="ARBA" id="ARBA00023211"/>
    </source>
</evidence>
<comment type="function">
    <text evidence="10">Catalyzes xyloglucan endohydrolysis (XEH) and/or endotransglycosylation (XET). Cleaves and religates xyloglucan polymers, an essential constituent of the primary cell wall, and thereby participates in cell wall construction of growing tissues.</text>
</comment>
<keyword evidence="3 10" id="KW-0964">Secreted</keyword>
<keyword evidence="4 10" id="KW-0808">Transferase</keyword>
<evidence type="ECO:0000256" key="10">
    <source>
        <dbReference type="RuleBase" id="RU361120"/>
    </source>
</evidence>
<protein>
    <recommendedName>
        <fullName evidence="10">Xyloglucan endotransglucosylase/hydrolase</fullName>
        <ecNumber evidence="10">2.4.1.207</ecNumber>
    </recommendedName>
</protein>
<dbReference type="InterPro" id="IPR016455">
    <property type="entry name" value="XTH"/>
</dbReference>
<dbReference type="PIRSF" id="PIRSF005604">
    <property type="entry name" value="XET"/>
    <property type="match status" value="1"/>
</dbReference>
<dbReference type="EC" id="2.4.1.207" evidence="10"/>
<evidence type="ECO:0000256" key="6">
    <source>
        <dbReference type="ARBA" id="ARBA00023157"/>
    </source>
</evidence>
<dbReference type="Gene3D" id="2.60.120.200">
    <property type="match status" value="1"/>
</dbReference>
<evidence type="ECO:0000256" key="9">
    <source>
        <dbReference type="PIRSR" id="PIRSR005604-1"/>
    </source>
</evidence>
<keyword evidence="10" id="KW-0961">Cell wall biogenesis/degradation</keyword>
<keyword evidence="5 10" id="KW-0378">Hydrolase</keyword>
<comment type="PTM">
    <text evidence="10">Contains at least one intrachain disulfide bond essential for its enzymatic activity.</text>
</comment>
<evidence type="ECO:0000313" key="12">
    <source>
        <dbReference type="EMBL" id="CAL0324365.1"/>
    </source>
</evidence>
<dbReference type="InterPro" id="IPR000757">
    <property type="entry name" value="Beta-glucanase-like"/>
</dbReference>
<feature type="active site" description="Nucleophile" evidence="9">
    <location>
        <position position="111"/>
    </location>
</feature>
<evidence type="ECO:0000259" key="11">
    <source>
        <dbReference type="PROSITE" id="PS51762"/>
    </source>
</evidence>
<keyword evidence="1 10" id="KW-0134">Cell wall</keyword>
<evidence type="ECO:0000313" key="13">
    <source>
        <dbReference type="Proteomes" id="UP001497480"/>
    </source>
</evidence>
<proteinExistence type="inferred from homology"/>
<dbReference type="InterPro" id="IPR010713">
    <property type="entry name" value="XET_C"/>
</dbReference>
<dbReference type="PANTHER" id="PTHR31062">
    <property type="entry name" value="XYLOGLUCAN ENDOTRANSGLUCOSYLASE/HYDROLASE PROTEIN 8-RELATED"/>
    <property type="match status" value="1"/>
</dbReference>
<dbReference type="SUPFAM" id="SSF49899">
    <property type="entry name" value="Concanavalin A-like lectins/glucanases"/>
    <property type="match status" value="1"/>
</dbReference>
<comment type="subcellular location">
    <subcellularLocation>
        <location evidence="10">Secreted</location>
        <location evidence="10">Cell wall</location>
    </subcellularLocation>
    <subcellularLocation>
        <location evidence="10">Secreted</location>
        <location evidence="10">Extracellular space</location>
        <location evidence="10">Apoplast</location>
    </subcellularLocation>
</comment>
<dbReference type="Pfam" id="PF06955">
    <property type="entry name" value="XET_C"/>
    <property type="match status" value="1"/>
</dbReference>
<accession>A0AAV1XRK6</accession>
<evidence type="ECO:0000256" key="3">
    <source>
        <dbReference type="ARBA" id="ARBA00022525"/>
    </source>
</evidence>
<keyword evidence="2 10" id="KW-0052">Apoplast</keyword>
<evidence type="ECO:0000256" key="4">
    <source>
        <dbReference type="ARBA" id="ARBA00022679"/>
    </source>
</evidence>
<dbReference type="GO" id="GO:0071555">
    <property type="term" value="P:cell wall organization"/>
    <property type="evidence" value="ECO:0007669"/>
    <property type="project" value="UniProtKB-KW"/>
</dbReference>
<keyword evidence="8 10" id="KW-0326">Glycosidase</keyword>
<keyword evidence="13" id="KW-1185">Reference proteome</keyword>
<dbReference type="AlphaFoldDB" id="A0AAV1XRK6"/>
<organism evidence="12 13">
    <name type="scientific">Lupinus luteus</name>
    <name type="common">European yellow lupine</name>
    <dbReference type="NCBI Taxonomy" id="3873"/>
    <lineage>
        <taxon>Eukaryota</taxon>
        <taxon>Viridiplantae</taxon>
        <taxon>Streptophyta</taxon>
        <taxon>Embryophyta</taxon>
        <taxon>Tracheophyta</taxon>
        <taxon>Spermatophyta</taxon>
        <taxon>Magnoliopsida</taxon>
        <taxon>eudicotyledons</taxon>
        <taxon>Gunneridae</taxon>
        <taxon>Pentapetalae</taxon>
        <taxon>rosids</taxon>
        <taxon>fabids</taxon>
        <taxon>Fabales</taxon>
        <taxon>Fabaceae</taxon>
        <taxon>Papilionoideae</taxon>
        <taxon>50 kb inversion clade</taxon>
        <taxon>genistoids sensu lato</taxon>
        <taxon>core genistoids</taxon>
        <taxon>Genisteae</taxon>
        <taxon>Lupinus</taxon>
    </lineage>
</organism>
<dbReference type="GO" id="GO:0004553">
    <property type="term" value="F:hydrolase activity, hydrolyzing O-glycosyl compounds"/>
    <property type="evidence" value="ECO:0007669"/>
    <property type="project" value="InterPro"/>
</dbReference>
<dbReference type="InterPro" id="IPR044791">
    <property type="entry name" value="Beta-glucanase/XTH"/>
</dbReference>
<name>A0AAV1XRK6_LUPLU</name>
<keyword evidence="6" id="KW-1015">Disulfide bond</keyword>
<gene>
    <name evidence="12" type="ORF">LLUT_LOCUS25425</name>
</gene>